<dbReference type="Pfam" id="PF00501">
    <property type="entry name" value="AMP-binding"/>
    <property type="match status" value="1"/>
</dbReference>
<accession>A0A420WMF1</accession>
<dbReference type="PANTHER" id="PTHR43201:SF5">
    <property type="entry name" value="MEDIUM-CHAIN ACYL-COA LIGASE ACSF2, MITOCHONDRIAL"/>
    <property type="match status" value="1"/>
</dbReference>
<dbReference type="Gene3D" id="3.30.300.30">
    <property type="match status" value="1"/>
</dbReference>
<keyword evidence="6" id="KW-1185">Reference proteome</keyword>
<dbReference type="PROSITE" id="PS00455">
    <property type="entry name" value="AMP_BINDING"/>
    <property type="match status" value="1"/>
</dbReference>
<comment type="caution">
    <text evidence="5">The sequence shown here is derived from an EMBL/GenBank/DDBJ whole genome shotgun (WGS) entry which is preliminary data.</text>
</comment>
<dbReference type="InterPro" id="IPR025110">
    <property type="entry name" value="AMP-bd_C"/>
</dbReference>
<dbReference type="InterPro" id="IPR020845">
    <property type="entry name" value="AMP-binding_CS"/>
</dbReference>
<gene>
    <name evidence="5" type="ORF">DES40_1524</name>
</gene>
<sequence>MKVIIENKFGEAFMILTPKETVSEYVKKGWWSDVTVNDLFQAACDKHPNEMALIDPLNRLSMDGVAPRSLTWNALRNLTDSVATALLELGLNKDDRILVQLPNTVDAVIIFLAASKLGLIISPIVMQYREHELRHAIHKIKPRAFITIKSFNGFNHADLGKTLATENEDLDLIVLSDDPEKTSLLETTADTARLSNYAANNPINAAEILTICWTSGTESQSKGVPRCHSHWVLNAEVIIDSLEMRESDVLLNPFPLVNIGSIGGLVLPWLMLQSKLVLHHPFDIGIFLQQIQDEGVTYTIAPPAVLGALLKQPDLLKKFNISSLRAIGSGSAPLSPWLIDSWKQSYNIEITNVFGSNEGSSLFSSPKSVPDTTERARYFPRLGAKDIYWEGRTAQVLKTKLVDLATGDDITEPGKTGELRLAGATMFSGYWESPELNRKAFDEAGYYKTGDLFQIAGDGNLSRYYSFVGRSKEIIVRGGVNISPAELDDLIVGHPKISEAATVGIDDSRLGEKVAVAIVPNAGETVELSDISDWLAEKGTAIFKRPEFIVTVPSLPRNAMNKVMRDTLRETVLSLL</sequence>
<dbReference type="InParanoid" id="A0A420WMF1"/>
<protein>
    <submittedName>
        <fullName evidence="5">Acyl-CoA synthetase (AMP-forming)/AMP-acid ligase II</fullName>
    </submittedName>
</protein>
<evidence type="ECO:0000313" key="5">
    <source>
        <dbReference type="EMBL" id="RKQ72187.1"/>
    </source>
</evidence>
<evidence type="ECO:0000313" key="6">
    <source>
        <dbReference type="Proteomes" id="UP000282211"/>
    </source>
</evidence>
<name>A0A420WMF1_9PROT</name>
<evidence type="ECO:0000259" key="3">
    <source>
        <dbReference type="Pfam" id="PF00501"/>
    </source>
</evidence>
<feature type="domain" description="AMP-binding enzyme C-terminal" evidence="4">
    <location>
        <begin position="486"/>
        <end position="560"/>
    </location>
</feature>
<dbReference type="Gene3D" id="3.40.50.12780">
    <property type="entry name" value="N-terminal domain of ligase-like"/>
    <property type="match status" value="1"/>
</dbReference>
<organism evidence="5 6">
    <name type="scientific">Litorimonas taeanensis</name>
    <dbReference type="NCBI Taxonomy" id="568099"/>
    <lineage>
        <taxon>Bacteria</taxon>
        <taxon>Pseudomonadati</taxon>
        <taxon>Pseudomonadota</taxon>
        <taxon>Alphaproteobacteria</taxon>
        <taxon>Maricaulales</taxon>
        <taxon>Robiginitomaculaceae</taxon>
    </lineage>
</organism>
<dbReference type="GO" id="GO:0006631">
    <property type="term" value="P:fatty acid metabolic process"/>
    <property type="evidence" value="ECO:0007669"/>
    <property type="project" value="TreeGrafter"/>
</dbReference>
<dbReference type="EMBL" id="RBII01000001">
    <property type="protein sequence ID" value="RKQ72187.1"/>
    <property type="molecule type" value="Genomic_DNA"/>
</dbReference>
<dbReference type="InterPro" id="IPR045851">
    <property type="entry name" value="AMP-bd_C_sf"/>
</dbReference>
<dbReference type="SUPFAM" id="SSF56801">
    <property type="entry name" value="Acetyl-CoA synthetase-like"/>
    <property type="match status" value="1"/>
</dbReference>
<evidence type="ECO:0000256" key="2">
    <source>
        <dbReference type="ARBA" id="ARBA00022598"/>
    </source>
</evidence>
<feature type="domain" description="AMP-dependent synthetase/ligase" evidence="3">
    <location>
        <begin position="40"/>
        <end position="431"/>
    </location>
</feature>
<dbReference type="GO" id="GO:0031956">
    <property type="term" value="F:medium-chain fatty acid-CoA ligase activity"/>
    <property type="evidence" value="ECO:0007669"/>
    <property type="project" value="TreeGrafter"/>
</dbReference>
<dbReference type="InterPro" id="IPR000873">
    <property type="entry name" value="AMP-dep_synth/lig_dom"/>
</dbReference>
<keyword evidence="2 5" id="KW-0436">Ligase</keyword>
<dbReference type="PANTHER" id="PTHR43201">
    <property type="entry name" value="ACYL-COA SYNTHETASE"/>
    <property type="match status" value="1"/>
</dbReference>
<comment type="similarity">
    <text evidence="1">Belongs to the ATP-dependent AMP-binding enzyme family.</text>
</comment>
<evidence type="ECO:0000256" key="1">
    <source>
        <dbReference type="ARBA" id="ARBA00006432"/>
    </source>
</evidence>
<dbReference type="InterPro" id="IPR042099">
    <property type="entry name" value="ANL_N_sf"/>
</dbReference>
<dbReference type="Proteomes" id="UP000282211">
    <property type="component" value="Unassembled WGS sequence"/>
</dbReference>
<proteinExistence type="inferred from homology"/>
<dbReference type="FunCoup" id="A0A420WMF1">
    <property type="interactions" value="234"/>
</dbReference>
<reference evidence="5 6" key="1">
    <citation type="submission" date="2018-10" db="EMBL/GenBank/DDBJ databases">
        <title>Genomic Encyclopedia of Type Strains, Phase IV (KMG-IV): sequencing the most valuable type-strain genomes for metagenomic binning, comparative biology and taxonomic classification.</title>
        <authorList>
            <person name="Goeker M."/>
        </authorList>
    </citation>
    <scope>NUCLEOTIDE SEQUENCE [LARGE SCALE GENOMIC DNA]</scope>
    <source>
        <strain evidence="5 6">DSM 22008</strain>
    </source>
</reference>
<dbReference type="AlphaFoldDB" id="A0A420WMF1"/>
<dbReference type="Pfam" id="PF13193">
    <property type="entry name" value="AMP-binding_C"/>
    <property type="match status" value="1"/>
</dbReference>
<dbReference type="CDD" id="cd04433">
    <property type="entry name" value="AFD_class_I"/>
    <property type="match status" value="1"/>
</dbReference>
<evidence type="ECO:0000259" key="4">
    <source>
        <dbReference type="Pfam" id="PF13193"/>
    </source>
</evidence>